<organism evidence="8 9">
    <name type="scientific">Mariniflexile jejuense</name>
    <dbReference type="NCBI Taxonomy" id="1173582"/>
    <lineage>
        <taxon>Bacteria</taxon>
        <taxon>Pseudomonadati</taxon>
        <taxon>Bacteroidota</taxon>
        <taxon>Flavobacteriia</taxon>
        <taxon>Flavobacteriales</taxon>
        <taxon>Flavobacteriaceae</taxon>
        <taxon>Mariniflexile</taxon>
    </lineage>
</organism>
<dbReference type="Gene3D" id="2.60.120.200">
    <property type="match status" value="1"/>
</dbReference>
<proteinExistence type="predicted"/>
<dbReference type="InterPro" id="IPR013320">
    <property type="entry name" value="ConA-like_dom_sf"/>
</dbReference>
<dbReference type="InterPro" id="IPR018247">
    <property type="entry name" value="EF_Hand_1_Ca_BS"/>
</dbReference>
<evidence type="ECO:0000256" key="1">
    <source>
        <dbReference type="ARBA" id="ARBA00001913"/>
    </source>
</evidence>
<evidence type="ECO:0000259" key="7">
    <source>
        <dbReference type="SMART" id="SM00560"/>
    </source>
</evidence>
<keyword evidence="4" id="KW-0106">Calcium</keyword>
<accession>A0ABW3JJR1</accession>
<feature type="domain" description="LamG-like jellyroll fold" evidence="7">
    <location>
        <begin position="415"/>
        <end position="556"/>
    </location>
</feature>
<name>A0ABW3JJR1_9FLAO</name>
<feature type="chain" id="PRO_5046243465" evidence="6">
    <location>
        <begin position="24"/>
        <end position="1259"/>
    </location>
</feature>
<dbReference type="InterPro" id="IPR006558">
    <property type="entry name" value="LamG-like"/>
</dbReference>
<dbReference type="SUPFAM" id="SSF49899">
    <property type="entry name" value="Concanavalin A-like lectins/glucanases"/>
    <property type="match status" value="1"/>
</dbReference>
<dbReference type="Pfam" id="PF13385">
    <property type="entry name" value="Laminin_G_3"/>
    <property type="match status" value="1"/>
</dbReference>
<evidence type="ECO:0000313" key="9">
    <source>
        <dbReference type="Proteomes" id="UP001597061"/>
    </source>
</evidence>
<keyword evidence="2" id="KW-0479">Metal-binding</keyword>
<dbReference type="PANTHER" id="PTHR19277">
    <property type="entry name" value="PENTRAXIN"/>
    <property type="match status" value="1"/>
</dbReference>
<protein>
    <submittedName>
        <fullName evidence="8">LamG-like jellyroll fold domain-containing protein</fullName>
    </submittedName>
</protein>
<dbReference type="InterPro" id="IPR051360">
    <property type="entry name" value="Neuronal_Pentraxin_Related"/>
</dbReference>
<evidence type="ECO:0000256" key="5">
    <source>
        <dbReference type="ARBA" id="ARBA00023157"/>
    </source>
</evidence>
<dbReference type="RefSeq" id="WP_379926376.1">
    <property type="nucleotide sequence ID" value="NZ_JBHTJI010000006.1"/>
</dbReference>
<keyword evidence="5" id="KW-1015">Disulfide bond</keyword>
<sequence length="1259" mass="137742">MKTKLLFKVLLFAVLLISGYTYSQDSDGDGIIDSTDLDDDNDGIPDDIECQNLLKDSGFDNKTGLNYGNNIGVNISPWILGSGNQANIVKVDGTGGYDYGNGGPFEDANPLTGAGVNQYYLDIASGSNDFYQVINVGYNARLTFGGYFSSRDGLTGTAQIRIFTGSLGGSGTLVADSGIFTVAPINGSSANTPWQLFQDVVEVPAGTYSFVVSMDNDMNFDEGFTIACLDRDGDTYFDYIDIDSDDDGIPDNVEAQPTIGYVPPSGLGAAITDTNNNGLDDVYDPSLGGINLMNLVDTDGDGIYDYLDLDSDNDNIPDIQENGMANSFTPTDADGDGLYDVFETNGIMDVILDVNEDIENPSDLTILPDVDNDRFIGGDLDYRDYFDGNPPSIATLDFDGVDDYLSRTSIINGLNDVTIMSWVKSDTGNSANMVIAGEDTACQLLLENGNRPTFKIKTSGNVVKYAGSCSCSAINFDEWHHIAGSFSSTTGLIKLYVDGELIDTFDTGITGAAIAVNSNANGTFEIGRFSNKLTHGQYFKGDIDEVRVFNSLLTKDQIQRMVYQEIENNSGYVKGKIVNKDIVDIATSNKIPWAKLLAYYPMTNIKTGVTLDYSSYGRTIRLHNIRTIEEQTAPMPYVTASNGAWTSTSTWLNGNVWDIENIAGNKNWSIIKIANNITACHPIKTLGLVIDSSKTLTVQSDNVIENSWYFELNGTLDLLGDSQLIQTTTSDLVTSATGKVLRRQEGTSNAFRYNYWSSPVGTIGTTSLTNNNATTNNTNNAPFKLNMLKDETGTNFQFTSAYDQTGKISTTWLYTYKNGLTYWDWVSITPTTNLNPGVGYTQKGTGNAGLQQQYIFEGKPNNGTILVNVTDKGGAGSVTSVSKTEYLLGNPYPSALDIHKFIDDNVGVINGTLLLWQQWAGDSHYLDEYKGGYAQVNKLGSCRAFQFVGFYGANNGSQDGTILPTKYLPVGQAFMTEIIANGNVVFKNSQRVFIKESDANGTYNNGSTFLKSGTSKSKSTSETEIEQANVMQKMRLEFNSVVGPKMRREVLLGFSELTSDGFDYGYDAECDDASNNDFNLNLDGKNMNMQAYSSITNDKVIPLNFKSSGNNTFEIKATEFESIDENQEIYLRDNATDTYFDLKQGTAYRFTSAQGKFNTRFELVFQSKQQSLSAEEATITENFIYYQGTTNTLYGKKLNTSIDKLSIVDMRGQIVQEFTNVSQETLNNGIKISNVSTGAYIAWFKAETGQVITKKIIVN</sequence>
<gene>
    <name evidence="8" type="ORF">ACFQ1R_11545</name>
</gene>
<dbReference type="PROSITE" id="PS00018">
    <property type="entry name" value="EF_HAND_1"/>
    <property type="match status" value="1"/>
</dbReference>
<reference evidence="9" key="1">
    <citation type="journal article" date="2019" name="Int. J. Syst. Evol. Microbiol.">
        <title>The Global Catalogue of Microorganisms (GCM) 10K type strain sequencing project: providing services to taxonomists for standard genome sequencing and annotation.</title>
        <authorList>
            <consortium name="The Broad Institute Genomics Platform"/>
            <consortium name="The Broad Institute Genome Sequencing Center for Infectious Disease"/>
            <person name="Wu L."/>
            <person name="Ma J."/>
        </authorList>
    </citation>
    <scope>NUCLEOTIDE SEQUENCE [LARGE SCALE GENOMIC DNA]</scope>
    <source>
        <strain evidence="9">CCUG 62414</strain>
    </source>
</reference>
<keyword evidence="9" id="KW-1185">Reference proteome</keyword>
<dbReference type="PANTHER" id="PTHR19277:SF125">
    <property type="entry name" value="B6"/>
    <property type="match status" value="1"/>
</dbReference>
<evidence type="ECO:0000256" key="4">
    <source>
        <dbReference type="ARBA" id="ARBA00022837"/>
    </source>
</evidence>
<evidence type="ECO:0000256" key="6">
    <source>
        <dbReference type="SAM" id="SignalP"/>
    </source>
</evidence>
<dbReference type="InterPro" id="IPR026444">
    <property type="entry name" value="Secre_tail"/>
</dbReference>
<dbReference type="InterPro" id="IPR028974">
    <property type="entry name" value="TSP_type-3_rpt"/>
</dbReference>
<feature type="signal peptide" evidence="6">
    <location>
        <begin position="1"/>
        <end position="23"/>
    </location>
</feature>
<comment type="caution">
    <text evidence="8">The sequence shown here is derived from an EMBL/GenBank/DDBJ whole genome shotgun (WGS) entry which is preliminary data.</text>
</comment>
<dbReference type="Pfam" id="PF18962">
    <property type="entry name" value="Por_Secre_tail"/>
    <property type="match status" value="1"/>
</dbReference>
<comment type="cofactor">
    <cofactor evidence="1">
        <name>Ca(2+)</name>
        <dbReference type="ChEBI" id="CHEBI:29108"/>
    </cofactor>
</comment>
<evidence type="ECO:0000313" key="8">
    <source>
        <dbReference type="EMBL" id="MFD0990733.1"/>
    </source>
</evidence>
<keyword evidence="3 6" id="KW-0732">Signal</keyword>
<dbReference type="Proteomes" id="UP001597061">
    <property type="component" value="Unassembled WGS sequence"/>
</dbReference>
<dbReference type="EMBL" id="JBHTJI010000006">
    <property type="protein sequence ID" value="MFD0990733.1"/>
    <property type="molecule type" value="Genomic_DNA"/>
</dbReference>
<evidence type="ECO:0000256" key="2">
    <source>
        <dbReference type="ARBA" id="ARBA00022723"/>
    </source>
</evidence>
<dbReference type="SMART" id="SM00560">
    <property type="entry name" value="LamGL"/>
    <property type="match status" value="1"/>
</dbReference>
<dbReference type="Gene3D" id="4.10.1080.10">
    <property type="entry name" value="TSP type-3 repeat"/>
    <property type="match status" value="1"/>
</dbReference>
<evidence type="ECO:0000256" key="3">
    <source>
        <dbReference type="ARBA" id="ARBA00022729"/>
    </source>
</evidence>